<dbReference type="Gene3D" id="3.40.970.10">
    <property type="entry name" value="Ribonuclease H1, N-terminal domain"/>
    <property type="match status" value="1"/>
</dbReference>
<gene>
    <name evidence="3" type="ORF">L202_03510</name>
</gene>
<feature type="compositionally biased region" description="Basic and acidic residues" evidence="1">
    <location>
        <begin position="465"/>
        <end position="475"/>
    </location>
</feature>
<feature type="compositionally biased region" description="Polar residues" evidence="1">
    <location>
        <begin position="142"/>
        <end position="169"/>
    </location>
</feature>
<dbReference type="RefSeq" id="XP_018994402.1">
    <property type="nucleotide sequence ID" value="XM_019137376.1"/>
</dbReference>
<evidence type="ECO:0000256" key="1">
    <source>
        <dbReference type="SAM" id="MobiDB-lite"/>
    </source>
</evidence>
<dbReference type="Pfam" id="PF01693">
    <property type="entry name" value="Cauli_VI"/>
    <property type="match status" value="1"/>
</dbReference>
<organism evidence="3 4">
    <name type="scientific">Cryptococcus amylolentus CBS 6039</name>
    <dbReference type="NCBI Taxonomy" id="1295533"/>
    <lineage>
        <taxon>Eukaryota</taxon>
        <taxon>Fungi</taxon>
        <taxon>Dikarya</taxon>
        <taxon>Basidiomycota</taxon>
        <taxon>Agaricomycotina</taxon>
        <taxon>Tremellomycetes</taxon>
        <taxon>Tremellales</taxon>
        <taxon>Cryptococcaceae</taxon>
        <taxon>Cryptococcus</taxon>
    </lineage>
</organism>
<feature type="compositionally biased region" description="Low complexity" evidence="1">
    <location>
        <begin position="425"/>
        <end position="455"/>
    </location>
</feature>
<dbReference type="Proteomes" id="UP000094065">
    <property type="component" value="Unassembled WGS sequence"/>
</dbReference>
<protein>
    <recommendedName>
        <fullName evidence="2">Ribonuclease H1 N-terminal domain-containing protein</fullName>
    </recommendedName>
</protein>
<dbReference type="STRING" id="1295533.A0A1E3HTT6"/>
<name>A0A1E3HTT6_9TREE</name>
<dbReference type="OrthoDB" id="245563at2759"/>
<feature type="compositionally biased region" description="Polar residues" evidence="1">
    <location>
        <begin position="270"/>
        <end position="285"/>
    </location>
</feature>
<evidence type="ECO:0000313" key="3">
    <source>
        <dbReference type="EMBL" id="ODN79555.1"/>
    </source>
</evidence>
<feature type="compositionally biased region" description="Polar residues" evidence="1">
    <location>
        <begin position="232"/>
        <end position="241"/>
    </location>
</feature>
<dbReference type="EMBL" id="AWGJ01000005">
    <property type="protein sequence ID" value="ODN79555.1"/>
    <property type="molecule type" value="Genomic_DNA"/>
</dbReference>
<dbReference type="GeneID" id="30154819"/>
<dbReference type="InterPro" id="IPR011320">
    <property type="entry name" value="RNase_H1_N"/>
</dbReference>
<sequence>MSSSPSSSSSPYRVSRLPPPPSIPLSGPSTSPQRFLYFGVRRGTVPGVYTSWNEATTQVVDHPDPALKTFSSKLAAEAYVAGWDGAGRHSLPSSTPRPLREHLAMSFPGSVNAQSPASPRRQSYHARLLSTPSELGPLPLDTSISTLRPGSVSRSSYRNSMVRISSPLRQQVDDEDEVSSQESSSSEGKRTTMMRAASFVGVGGLLSPPHSPEGDEKILAGSVMDRERPTTRRNANDSGPWSSRGHRDFSSAPQSALGLTGVRSPPNSPQKPTASRRASANTTSGLWADSIPQPPTPVRAATVPQPDFVDSTAPKFSRSALKKSGVVMPVSAKRSSSSLSLRGNMFSSPNGSSSSLASSSSNGSDKTVRRPSQPRTPSFSRLSHSSSQDRLESLAETSMQELNGEGPGVSPSLVLPRPAFMRRVSSASSISSNDSFTSMGSMTSGSSAHTSSLDSCEPITEETEPDVHIRQAREDEMQEQEMMGMSCTKSDGDASVDSGSMKYVKTGKKSGGGLFKRLSKVFKKSDKVDTGRRESF</sequence>
<dbReference type="InterPro" id="IPR009027">
    <property type="entry name" value="Ribosomal_bL9/RNase_H1_N"/>
</dbReference>
<dbReference type="SUPFAM" id="SSF55658">
    <property type="entry name" value="L9 N-domain-like"/>
    <property type="match status" value="1"/>
</dbReference>
<dbReference type="AlphaFoldDB" id="A0A1E3HTT6"/>
<proteinExistence type="predicted"/>
<evidence type="ECO:0000259" key="2">
    <source>
        <dbReference type="Pfam" id="PF01693"/>
    </source>
</evidence>
<feature type="compositionally biased region" description="Low complexity" evidence="1">
    <location>
        <begin position="1"/>
        <end position="16"/>
    </location>
</feature>
<feature type="domain" description="Ribonuclease H1 N-terminal" evidence="2">
    <location>
        <begin position="37"/>
        <end position="79"/>
    </location>
</feature>
<accession>A0A1E3HTT6</accession>
<keyword evidence="4" id="KW-1185">Reference proteome</keyword>
<feature type="region of interest" description="Disordered" evidence="1">
    <location>
        <begin position="1"/>
        <end position="30"/>
    </location>
</feature>
<reference evidence="3 4" key="1">
    <citation type="submission" date="2016-06" db="EMBL/GenBank/DDBJ databases">
        <title>Evolution of pathogenesis and genome organization in the Tremellales.</title>
        <authorList>
            <person name="Cuomo C."/>
            <person name="Litvintseva A."/>
            <person name="Heitman J."/>
            <person name="Chen Y."/>
            <person name="Sun S."/>
            <person name="Springer D."/>
            <person name="Dromer F."/>
            <person name="Young S."/>
            <person name="Zeng Q."/>
            <person name="Chapman S."/>
            <person name="Gujja S."/>
            <person name="Saif S."/>
            <person name="Birren B."/>
        </authorList>
    </citation>
    <scope>NUCLEOTIDE SEQUENCE [LARGE SCALE GENOMIC DNA]</scope>
    <source>
        <strain evidence="3 4">CBS 6039</strain>
    </source>
</reference>
<feature type="compositionally biased region" description="Polar residues" evidence="1">
    <location>
        <begin position="373"/>
        <end position="386"/>
    </location>
</feature>
<feature type="compositionally biased region" description="Low complexity" evidence="1">
    <location>
        <begin position="334"/>
        <end position="364"/>
    </location>
</feature>
<feature type="compositionally biased region" description="Basic and acidic residues" evidence="1">
    <location>
        <begin position="212"/>
        <end position="230"/>
    </location>
</feature>
<evidence type="ECO:0000313" key="4">
    <source>
        <dbReference type="Proteomes" id="UP000094065"/>
    </source>
</evidence>
<feature type="region of interest" description="Disordered" evidence="1">
    <location>
        <begin position="130"/>
        <end position="500"/>
    </location>
</feature>
<comment type="caution">
    <text evidence="3">The sequence shown here is derived from an EMBL/GenBank/DDBJ whole genome shotgun (WGS) entry which is preliminary data.</text>
</comment>
<dbReference type="InterPro" id="IPR037056">
    <property type="entry name" value="RNase_H1_N_sf"/>
</dbReference>